<accession>A0A2M6W1Z4</accession>
<sequence length="94" mass="10057">MHQPKGELAMLMRDDLKILQAALKALEEKGGEVGCAATPVLWMLTDAGAIPWLIQQMEARGVITRELLIGTGVAGVEDVLDKAAAEPIDPRHTA</sequence>
<protein>
    <submittedName>
        <fullName evidence="1">Uncharacterized protein</fullName>
    </submittedName>
</protein>
<gene>
    <name evidence="1" type="ORF">COU33_01110</name>
</gene>
<reference evidence="2" key="1">
    <citation type="submission" date="2017-09" db="EMBL/GenBank/DDBJ databases">
        <title>Depth-based differentiation of microbial function through sediment-hosted aquifers and enrichment of novel symbionts in the deep terrestrial subsurface.</title>
        <authorList>
            <person name="Probst A.J."/>
            <person name="Ladd B."/>
            <person name="Jarett J.K."/>
            <person name="Geller-Mcgrath D.E."/>
            <person name="Sieber C.M.K."/>
            <person name="Emerson J.B."/>
            <person name="Anantharaman K."/>
            <person name="Thomas B.C."/>
            <person name="Malmstrom R."/>
            <person name="Stieglmeier M."/>
            <person name="Klingl A."/>
            <person name="Woyke T."/>
            <person name="Ryan C.M."/>
            <person name="Banfield J.F."/>
        </authorList>
    </citation>
    <scope>NUCLEOTIDE SEQUENCE [LARGE SCALE GENOMIC DNA]</scope>
</reference>
<dbReference type="AlphaFoldDB" id="A0A2M6W1Z4"/>
<proteinExistence type="predicted"/>
<evidence type="ECO:0000313" key="1">
    <source>
        <dbReference type="EMBL" id="PIT86813.1"/>
    </source>
</evidence>
<comment type="caution">
    <text evidence="1">The sequence shown here is derived from an EMBL/GenBank/DDBJ whole genome shotgun (WGS) entry which is preliminary data.</text>
</comment>
<dbReference type="Proteomes" id="UP000229362">
    <property type="component" value="Unassembled WGS sequence"/>
</dbReference>
<evidence type="ECO:0000313" key="2">
    <source>
        <dbReference type="Proteomes" id="UP000229362"/>
    </source>
</evidence>
<name>A0A2M6W1Z4_9BACT</name>
<dbReference type="EMBL" id="PFBZ01000047">
    <property type="protein sequence ID" value="PIT86813.1"/>
    <property type="molecule type" value="Genomic_DNA"/>
</dbReference>
<organism evidence="1 2">
    <name type="scientific">Candidatus Magasanikbacteria bacterium CG10_big_fil_rev_8_21_14_0_10_43_6</name>
    <dbReference type="NCBI Taxonomy" id="1974650"/>
    <lineage>
        <taxon>Bacteria</taxon>
        <taxon>Candidatus Magasanikiibacteriota</taxon>
    </lineage>
</organism>